<dbReference type="SUPFAM" id="SSF50249">
    <property type="entry name" value="Nucleic acid-binding proteins"/>
    <property type="match status" value="1"/>
</dbReference>
<dbReference type="Gene3D" id="2.40.50.140">
    <property type="entry name" value="Nucleic acid-binding proteins"/>
    <property type="match status" value="1"/>
</dbReference>
<dbReference type="Proteomes" id="UP000669133">
    <property type="component" value="Unassembled WGS sequence"/>
</dbReference>
<feature type="compositionally biased region" description="Acidic residues" evidence="1">
    <location>
        <begin position="205"/>
        <end position="224"/>
    </location>
</feature>
<feature type="region of interest" description="Disordered" evidence="1">
    <location>
        <begin position="255"/>
        <end position="290"/>
    </location>
</feature>
<organism evidence="2 3">
    <name type="scientific">Candida metapsilosis</name>
    <dbReference type="NCBI Taxonomy" id="273372"/>
    <lineage>
        <taxon>Eukaryota</taxon>
        <taxon>Fungi</taxon>
        <taxon>Dikarya</taxon>
        <taxon>Ascomycota</taxon>
        <taxon>Saccharomycotina</taxon>
        <taxon>Pichiomycetes</taxon>
        <taxon>Debaryomycetaceae</taxon>
        <taxon>Candida/Lodderomyces clade</taxon>
        <taxon>Candida</taxon>
    </lineage>
</organism>
<dbReference type="InterPro" id="IPR012340">
    <property type="entry name" value="NA-bd_OB-fold"/>
</dbReference>
<sequence length="450" mass="51607">MSGLELPVKKVSQIPTIYGQYIRDKLQYRTKTFCLVLRVFPVDEARCRVDVTDFTAHVQISDEVGENEKEYRFLKTDENKVLRVISFKDKIQMLAQKYEDLYPGQKVNLPKAEEDEMFSKILDDKLMVVSMTMWWREYRGILEPYTYDPDIVEYDYLQAHEKKVVDDLYKKILKKREYIKALNGLEKVIIPADVLNKVTYDDDDDISEMSSFEDDDELSGEEESTSIGSQSNQNYGANNLSSACVSESVIGVPNSSESFKNQDKRHKRVKSDAEVQEIPKRTKQGSSSADENGFYDVASENNSAVNVTTPRDGITYSTVSGLNKLNSTIDNTIYMVYCEIIHATPSNKELFTYKSYEVNPVTEEIELSHTRLQGIEFIITDPGKSSNSLLQEEEYSSIYLDGDQVLALSKSNSEAKQLLDFAWDKKKDCTVLKLKVLKVQRHVVQWTVVW</sequence>
<reference evidence="2 3" key="1">
    <citation type="submission" date="2020-12" db="EMBL/GenBank/DDBJ databases">
        <title>Effect of drift, selection, and recombination on the evolution of hybrid genomes in Candida yeast pathogens.</title>
        <authorList>
            <person name="Mixao V."/>
            <person name="Ksiezopolska E."/>
            <person name="Saus E."/>
            <person name="Boekhout T."/>
            <person name="Gacser A."/>
            <person name="Gabaldon T."/>
        </authorList>
    </citation>
    <scope>NUCLEOTIDE SEQUENCE [LARGE SCALE GENOMIC DNA]</scope>
    <source>
        <strain evidence="2 3">BP57</strain>
    </source>
</reference>
<dbReference type="RefSeq" id="XP_067550831.1">
    <property type="nucleotide sequence ID" value="XM_067695211.1"/>
</dbReference>
<accession>A0A8H8DE33</accession>
<protein>
    <submittedName>
        <fullName evidence="2">Uncharacterized protein</fullName>
    </submittedName>
</protein>
<dbReference type="OrthoDB" id="4024719at2759"/>
<keyword evidence="3" id="KW-1185">Reference proteome</keyword>
<dbReference type="GeneID" id="93649436"/>
<feature type="region of interest" description="Disordered" evidence="1">
    <location>
        <begin position="205"/>
        <end position="234"/>
    </location>
</feature>
<evidence type="ECO:0000256" key="1">
    <source>
        <dbReference type="SAM" id="MobiDB-lite"/>
    </source>
</evidence>
<dbReference type="EMBL" id="JAEOAQ010000001">
    <property type="protein sequence ID" value="KAG5421715.1"/>
    <property type="molecule type" value="Genomic_DNA"/>
</dbReference>
<proteinExistence type="predicted"/>
<gene>
    <name evidence="2" type="ORF">I9W82_000807</name>
</gene>
<name>A0A8H8DE33_9ASCO</name>
<comment type="caution">
    <text evidence="2">The sequence shown here is derived from an EMBL/GenBank/DDBJ whole genome shotgun (WGS) entry which is preliminary data.</text>
</comment>
<evidence type="ECO:0000313" key="2">
    <source>
        <dbReference type="EMBL" id="KAG5421715.1"/>
    </source>
</evidence>
<dbReference type="AlphaFoldDB" id="A0A8H8DE33"/>
<evidence type="ECO:0000313" key="3">
    <source>
        <dbReference type="Proteomes" id="UP000669133"/>
    </source>
</evidence>
<feature type="compositionally biased region" description="Basic and acidic residues" evidence="1">
    <location>
        <begin position="270"/>
        <end position="280"/>
    </location>
</feature>